<evidence type="ECO:0000259" key="5">
    <source>
        <dbReference type="Pfam" id="PF00460"/>
    </source>
</evidence>
<evidence type="ECO:0000313" key="9">
    <source>
        <dbReference type="Proteomes" id="UP001271769"/>
    </source>
</evidence>
<evidence type="ECO:0000256" key="4">
    <source>
        <dbReference type="RuleBase" id="RU362116"/>
    </source>
</evidence>
<dbReference type="InterPro" id="IPR037925">
    <property type="entry name" value="FlgE/F/G-like"/>
</dbReference>
<comment type="caution">
    <text evidence="8">The sequence shown here is derived from an EMBL/GenBank/DDBJ whole genome shotgun (WGS) entry which is preliminary data.</text>
</comment>
<comment type="similarity">
    <text evidence="2 4">Belongs to the flagella basal body rod proteins family.</text>
</comment>
<dbReference type="InterPro" id="IPR010930">
    <property type="entry name" value="Flg_bb/hook_C_dom"/>
</dbReference>
<evidence type="ECO:0000259" key="7">
    <source>
        <dbReference type="Pfam" id="PF22692"/>
    </source>
</evidence>
<evidence type="ECO:0000256" key="2">
    <source>
        <dbReference type="ARBA" id="ARBA00009677"/>
    </source>
</evidence>
<feature type="domain" description="Flagellar basal body rod protein N-terminal" evidence="5">
    <location>
        <begin position="17"/>
        <end position="35"/>
    </location>
</feature>
<dbReference type="RefSeq" id="WP_320498796.1">
    <property type="nucleotide sequence ID" value="NZ_JAXCLX010000001.1"/>
</dbReference>
<keyword evidence="8" id="KW-0969">Cilium</keyword>
<dbReference type="InterPro" id="IPR001444">
    <property type="entry name" value="Flag_bb_rod_N"/>
</dbReference>
<reference evidence="8 9" key="1">
    <citation type="journal article" date="2013" name="Antonie Van Leeuwenhoek">
        <title>Dongia rigui sp. nov., isolated from freshwater of a large wetland in Korea.</title>
        <authorList>
            <person name="Baik K.S."/>
            <person name="Hwang Y.M."/>
            <person name="Choi J.S."/>
            <person name="Kwon J."/>
            <person name="Seong C.N."/>
        </authorList>
    </citation>
    <scope>NUCLEOTIDE SEQUENCE [LARGE SCALE GENOMIC DNA]</scope>
    <source>
        <strain evidence="8 9">04SU4-P</strain>
    </source>
</reference>
<dbReference type="PROSITE" id="PS00588">
    <property type="entry name" value="FLAGELLA_BB_ROD"/>
    <property type="match status" value="1"/>
</dbReference>
<keyword evidence="8" id="KW-0282">Flagellum</keyword>
<evidence type="ECO:0000313" key="8">
    <source>
        <dbReference type="EMBL" id="MDY0870531.1"/>
    </source>
</evidence>
<sequence length="247" mass="27072">METPTYIVLSRQLGLTRQMDVVANNLANTNTPGFKSEGMVFSEYLIKAEKPVKLSYVQDLASYRDLKEGPLQTTGNDLDVAIQGKGYFVVQTPDGPRYTRNGRFQLNAASEVVNSDGFRVLAGGAPLIINPDDGPIQIAADGTVSADRTQGGNTPVIYGRMDVVTFADDAALKPGSGTLFASDQAPQPATTDQFKVQQRMIEGSNVESIREMTSMIWVQRNYQAAQKFLEGEHERMRRAVNYIIPSS</sequence>
<dbReference type="Proteomes" id="UP001271769">
    <property type="component" value="Unassembled WGS sequence"/>
</dbReference>
<dbReference type="InterPro" id="IPR019776">
    <property type="entry name" value="Flagellar_basal_body_rod_CS"/>
</dbReference>
<organism evidence="8 9">
    <name type="scientific">Dongia rigui</name>
    <dbReference type="NCBI Taxonomy" id="940149"/>
    <lineage>
        <taxon>Bacteria</taxon>
        <taxon>Pseudomonadati</taxon>
        <taxon>Pseudomonadota</taxon>
        <taxon>Alphaproteobacteria</taxon>
        <taxon>Rhodospirillales</taxon>
        <taxon>Dongiaceae</taxon>
        <taxon>Dongia</taxon>
    </lineage>
</organism>
<dbReference type="Pfam" id="PF06429">
    <property type="entry name" value="Flg_bbr_C"/>
    <property type="match status" value="1"/>
</dbReference>
<dbReference type="Pfam" id="PF22692">
    <property type="entry name" value="LlgE_F_G_D1"/>
    <property type="match status" value="1"/>
</dbReference>
<keyword evidence="9" id="KW-1185">Reference proteome</keyword>
<dbReference type="SUPFAM" id="SSF117143">
    <property type="entry name" value="Flagellar hook protein flgE"/>
    <property type="match status" value="1"/>
</dbReference>
<dbReference type="NCBIfam" id="TIGR03506">
    <property type="entry name" value="FlgEFG_subfam"/>
    <property type="match status" value="1"/>
</dbReference>
<gene>
    <name evidence="8" type="primary">flgF</name>
    <name evidence="8" type="ORF">SMD31_01295</name>
</gene>
<keyword evidence="3 4" id="KW-0975">Bacterial flagellum</keyword>
<comment type="subcellular location">
    <subcellularLocation>
        <location evidence="1 4">Bacterial flagellum basal body</location>
    </subcellularLocation>
</comment>
<dbReference type="PANTHER" id="PTHR30435:SF19">
    <property type="entry name" value="FLAGELLAR BASAL-BODY ROD PROTEIN FLGG"/>
    <property type="match status" value="1"/>
</dbReference>
<accession>A0ABU5DT57</accession>
<dbReference type="Pfam" id="PF00460">
    <property type="entry name" value="Flg_bb_rod"/>
    <property type="match status" value="1"/>
</dbReference>
<name>A0ABU5DT57_9PROT</name>
<dbReference type="PANTHER" id="PTHR30435">
    <property type="entry name" value="FLAGELLAR PROTEIN"/>
    <property type="match status" value="1"/>
</dbReference>
<evidence type="ECO:0000259" key="6">
    <source>
        <dbReference type="Pfam" id="PF06429"/>
    </source>
</evidence>
<keyword evidence="8" id="KW-0966">Cell projection</keyword>
<evidence type="ECO:0000256" key="1">
    <source>
        <dbReference type="ARBA" id="ARBA00004117"/>
    </source>
</evidence>
<dbReference type="NCBIfam" id="TIGR02490">
    <property type="entry name" value="flgF"/>
    <property type="match status" value="1"/>
</dbReference>
<dbReference type="InterPro" id="IPR053967">
    <property type="entry name" value="LlgE_F_G-like_D1"/>
</dbReference>
<dbReference type="InterPro" id="IPR020013">
    <property type="entry name" value="Flagellar_FlgE/F/G"/>
</dbReference>
<feature type="domain" description="Flagellar basal-body/hook protein C-terminal" evidence="6">
    <location>
        <begin position="197"/>
        <end position="240"/>
    </location>
</feature>
<evidence type="ECO:0000256" key="3">
    <source>
        <dbReference type="ARBA" id="ARBA00023143"/>
    </source>
</evidence>
<proteinExistence type="inferred from homology"/>
<comment type="subunit">
    <text evidence="4">The basal body constitutes a major portion of the flagellar organelle and consists of five rings (E,L,P,S, and M) mounted on a central rod. The rod consists of about 26 subunits of FlgG in the distal portion, and FlgB, FlgC and FlgF are thought to build up the proximal portion of the rod with about 6 subunits each.</text>
</comment>
<dbReference type="EMBL" id="JAXCLX010000001">
    <property type="protein sequence ID" value="MDY0870531.1"/>
    <property type="molecule type" value="Genomic_DNA"/>
</dbReference>
<protein>
    <recommendedName>
        <fullName evidence="4">Flagellar basal-body rod protein FlgF</fullName>
    </recommendedName>
</protein>
<dbReference type="InterPro" id="IPR012836">
    <property type="entry name" value="FlgF"/>
</dbReference>
<feature type="domain" description="Flagellar hook protein FlgE/F/G-like D1" evidence="7">
    <location>
        <begin position="81"/>
        <end position="146"/>
    </location>
</feature>